<organism evidence="2 3">
    <name type="scientific">Segatella bryantii</name>
    <name type="common">Prevotella bryantii</name>
    <dbReference type="NCBI Taxonomy" id="77095"/>
    <lineage>
        <taxon>Bacteria</taxon>
        <taxon>Pseudomonadati</taxon>
        <taxon>Bacteroidota</taxon>
        <taxon>Bacteroidia</taxon>
        <taxon>Bacteroidales</taxon>
        <taxon>Prevotellaceae</taxon>
        <taxon>Segatella</taxon>
    </lineage>
</organism>
<proteinExistence type="predicted"/>
<keyword evidence="1" id="KW-1133">Transmembrane helix</keyword>
<comment type="caution">
    <text evidence="2">The sequence shown here is derived from an EMBL/GenBank/DDBJ whole genome shotgun (WGS) entry which is preliminary data.</text>
</comment>
<accession>A0ABX4EFU3</accession>
<evidence type="ECO:0000313" key="3">
    <source>
        <dbReference type="Proteomes" id="UP000216189"/>
    </source>
</evidence>
<keyword evidence="1" id="KW-0472">Membrane</keyword>
<dbReference type="Proteomes" id="UP000216189">
    <property type="component" value="Unassembled WGS sequence"/>
</dbReference>
<reference evidence="2 3" key="1">
    <citation type="submission" date="2017-08" db="EMBL/GenBank/DDBJ databases">
        <title>Comparative genomics of non-oral Prevotella species.</title>
        <authorList>
            <person name="Accetto T."/>
            <person name="Nograsek B."/>
            <person name="Avgustin G."/>
        </authorList>
    </citation>
    <scope>NUCLEOTIDE SEQUENCE [LARGE SCALE GENOMIC DNA]</scope>
    <source>
        <strain evidence="2 3">TC1-1</strain>
    </source>
</reference>
<feature type="transmembrane region" description="Helical" evidence="1">
    <location>
        <begin position="28"/>
        <end position="50"/>
    </location>
</feature>
<keyword evidence="1" id="KW-0812">Transmembrane</keyword>
<protein>
    <submittedName>
        <fullName evidence="2">Uncharacterized protein</fullName>
    </submittedName>
</protein>
<name>A0ABX4EFU3_SEGBR</name>
<dbReference type="EMBL" id="NPJF01000050">
    <property type="protein sequence ID" value="OYP54123.1"/>
    <property type="molecule type" value="Genomic_DNA"/>
</dbReference>
<evidence type="ECO:0000256" key="1">
    <source>
        <dbReference type="SAM" id="Phobius"/>
    </source>
</evidence>
<evidence type="ECO:0000313" key="2">
    <source>
        <dbReference type="EMBL" id="OYP54123.1"/>
    </source>
</evidence>
<sequence>MTMEMYQQESAYDAEMFLDKDISMFQKVLGADAVMFTIIRWCLLVLCALIDEGVIDIEAKVRNLDRGYYQGLAWCCKFS</sequence>
<keyword evidence="3" id="KW-1185">Reference proteome</keyword>
<gene>
    <name evidence="2" type="ORF">CIK91_09865</name>
</gene>